<gene>
    <name evidence="1" type="ORF">HHI36_012835</name>
</gene>
<dbReference type="AlphaFoldDB" id="A0ABD2NG84"/>
<keyword evidence="2" id="KW-1185">Reference proteome</keyword>
<evidence type="ECO:0000313" key="2">
    <source>
        <dbReference type="Proteomes" id="UP001516400"/>
    </source>
</evidence>
<proteinExistence type="predicted"/>
<evidence type="ECO:0000313" key="1">
    <source>
        <dbReference type="EMBL" id="KAL3277489.1"/>
    </source>
</evidence>
<reference evidence="1 2" key="1">
    <citation type="journal article" date="2021" name="BMC Biol.">
        <title>Horizontally acquired antibacterial genes associated with adaptive radiation of ladybird beetles.</title>
        <authorList>
            <person name="Li H.S."/>
            <person name="Tang X.F."/>
            <person name="Huang Y.H."/>
            <person name="Xu Z.Y."/>
            <person name="Chen M.L."/>
            <person name="Du X.Y."/>
            <person name="Qiu B.Y."/>
            <person name="Chen P.T."/>
            <person name="Zhang W."/>
            <person name="Slipinski A."/>
            <person name="Escalona H.E."/>
            <person name="Waterhouse R.M."/>
            <person name="Zwick A."/>
            <person name="Pang H."/>
        </authorList>
    </citation>
    <scope>NUCLEOTIDE SEQUENCE [LARGE SCALE GENOMIC DNA]</scope>
    <source>
        <strain evidence="1">SYSU2018</strain>
    </source>
</reference>
<protein>
    <submittedName>
        <fullName evidence="1">Uncharacterized protein</fullName>
    </submittedName>
</protein>
<comment type="caution">
    <text evidence="1">The sequence shown here is derived from an EMBL/GenBank/DDBJ whole genome shotgun (WGS) entry which is preliminary data.</text>
</comment>
<dbReference type="EMBL" id="JABFTP020000103">
    <property type="protein sequence ID" value="KAL3277489.1"/>
    <property type="molecule type" value="Genomic_DNA"/>
</dbReference>
<accession>A0ABD2NG84</accession>
<sequence length="115" mass="13635">MIVNKFFNRDGPEIIYCTERREFLGDGNISKKLFKIYMQERQITDELRKQDNFKEDIVPLMREKVTNYIANCETCKRSKNDCNPPRIEIMLMDSSKKSLGKIHLDISTLENTKRL</sequence>
<organism evidence="1 2">
    <name type="scientific">Cryptolaemus montrouzieri</name>
    <dbReference type="NCBI Taxonomy" id="559131"/>
    <lineage>
        <taxon>Eukaryota</taxon>
        <taxon>Metazoa</taxon>
        <taxon>Ecdysozoa</taxon>
        <taxon>Arthropoda</taxon>
        <taxon>Hexapoda</taxon>
        <taxon>Insecta</taxon>
        <taxon>Pterygota</taxon>
        <taxon>Neoptera</taxon>
        <taxon>Endopterygota</taxon>
        <taxon>Coleoptera</taxon>
        <taxon>Polyphaga</taxon>
        <taxon>Cucujiformia</taxon>
        <taxon>Coccinelloidea</taxon>
        <taxon>Coccinellidae</taxon>
        <taxon>Scymninae</taxon>
        <taxon>Scymnini</taxon>
        <taxon>Cryptolaemus</taxon>
    </lineage>
</organism>
<dbReference type="Proteomes" id="UP001516400">
    <property type="component" value="Unassembled WGS sequence"/>
</dbReference>
<name>A0ABD2NG84_9CUCU</name>